<dbReference type="SUPFAM" id="SSF53474">
    <property type="entry name" value="alpha/beta-Hydrolases"/>
    <property type="match status" value="1"/>
</dbReference>
<dbReference type="InterPro" id="IPR010126">
    <property type="entry name" value="Esterase_phb"/>
</dbReference>
<comment type="caution">
    <text evidence="4">The sequence shown here is derived from an EMBL/GenBank/DDBJ whole genome shotgun (WGS) entry which is preliminary data.</text>
</comment>
<gene>
    <name evidence="4" type="ORF">GGQ64_003911</name>
</gene>
<dbReference type="Gene3D" id="3.40.50.1820">
    <property type="entry name" value="alpha/beta hydrolase"/>
    <property type="match status" value="1"/>
</dbReference>
<evidence type="ECO:0000313" key="4">
    <source>
        <dbReference type="EMBL" id="MBB3978676.1"/>
    </source>
</evidence>
<evidence type="ECO:0000256" key="3">
    <source>
        <dbReference type="SAM" id="Phobius"/>
    </source>
</evidence>
<evidence type="ECO:0000313" key="5">
    <source>
        <dbReference type="Proteomes" id="UP000574761"/>
    </source>
</evidence>
<evidence type="ECO:0000256" key="1">
    <source>
        <dbReference type="ARBA" id="ARBA00022729"/>
    </source>
</evidence>
<dbReference type="PANTHER" id="PTHR43037">
    <property type="entry name" value="UNNAMED PRODUCT-RELATED"/>
    <property type="match status" value="1"/>
</dbReference>
<dbReference type="AlphaFoldDB" id="A0A7W6GK29"/>
<dbReference type="NCBIfam" id="TIGR01840">
    <property type="entry name" value="esterase_phb"/>
    <property type="match status" value="1"/>
</dbReference>
<organism evidence="4 5">
    <name type="scientific">Mycoplana azooxidifex</name>
    <dbReference type="NCBI Taxonomy" id="1636188"/>
    <lineage>
        <taxon>Bacteria</taxon>
        <taxon>Pseudomonadati</taxon>
        <taxon>Pseudomonadota</taxon>
        <taxon>Alphaproteobacteria</taxon>
        <taxon>Hyphomicrobiales</taxon>
        <taxon>Rhizobiaceae</taxon>
        <taxon>Mycoplana</taxon>
    </lineage>
</organism>
<evidence type="ECO:0000256" key="2">
    <source>
        <dbReference type="ARBA" id="ARBA00022801"/>
    </source>
</evidence>
<keyword evidence="1" id="KW-0732">Signal</keyword>
<proteinExistence type="predicted"/>
<dbReference type="PANTHER" id="PTHR43037:SF1">
    <property type="entry name" value="BLL1128 PROTEIN"/>
    <property type="match status" value="1"/>
</dbReference>
<dbReference type="GO" id="GO:0016787">
    <property type="term" value="F:hydrolase activity"/>
    <property type="evidence" value="ECO:0007669"/>
    <property type="project" value="UniProtKB-KW"/>
</dbReference>
<keyword evidence="3" id="KW-0812">Transmembrane</keyword>
<dbReference type="InterPro" id="IPR050955">
    <property type="entry name" value="Plant_Biomass_Hydrol_Est"/>
</dbReference>
<protein>
    <submittedName>
        <fullName evidence="4">Poly(Hydroxyalkanoate) depolymerase family esterase</fullName>
    </submittedName>
</protein>
<keyword evidence="3" id="KW-0472">Membrane</keyword>
<dbReference type="RefSeq" id="WP_343059519.1">
    <property type="nucleotide sequence ID" value="NZ_JACIEE010000008.1"/>
</dbReference>
<reference evidence="4 5" key="1">
    <citation type="submission" date="2020-08" db="EMBL/GenBank/DDBJ databases">
        <title>Genomic Encyclopedia of Type Strains, Phase IV (KMG-IV): sequencing the most valuable type-strain genomes for metagenomic binning, comparative biology and taxonomic classification.</title>
        <authorList>
            <person name="Goeker M."/>
        </authorList>
    </citation>
    <scope>NUCLEOTIDE SEQUENCE [LARGE SCALE GENOMIC DNA]</scope>
    <source>
        <strain evidence="4 5">DSM 100211</strain>
    </source>
</reference>
<dbReference type="Pfam" id="PF10503">
    <property type="entry name" value="Esterase_PHB"/>
    <property type="match status" value="1"/>
</dbReference>
<dbReference type="InterPro" id="IPR029058">
    <property type="entry name" value="AB_hydrolase_fold"/>
</dbReference>
<dbReference type="Proteomes" id="UP000574761">
    <property type="component" value="Unassembled WGS sequence"/>
</dbReference>
<keyword evidence="2" id="KW-0378">Hydrolase</keyword>
<name>A0A7W6GK29_9HYPH</name>
<keyword evidence="3" id="KW-1133">Transmembrane helix</keyword>
<keyword evidence="5" id="KW-1185">Reference proteome</keyword>
<dbReference type="EMBL" id="JACIEE010000008">
    <property type="protein sequence ID" value="MBB3978676.1"/>
    <property type="molecule type" value="Genomic_DNA"/>
</dbReference>
<dbReference type="GO" id="GO:0005576">
    <property type="term" value="C:extracellular region"/>
    <property type="evidence" value="ECO:0007669"/>
    <property type="project" value="InterPro"/>
</dbReference>
<feature type="transmembrane region" description="Helical" evidence="3">
    <location>
        <begin position="158"/>
        <end position="175"/>
    </location>
</feature>
<sequence length="342" mass="38040">MRDRFKRSMESFFFDPERFGELFRPFIPDFEQKAATVRRRRNAGPDLVEVKGFGSNPGNLRMLEYVPDDLPADAPLVVVLHGCRQTADSYDRAAGWAALAREHGFAVLYPEQREANNPRRCFNWFRPSEVTRDRGELASIRHMIEHLRTRTRADPTRIYITGLSAGGAMTAAMLASYPELFAAGAIIAGLPFGAARDARRALAAMEQVPDRNAREWGELVRAAAPAQGRLPSVSVWHGTADRTVSISNAEALVAQWLDVHGLDPAAFSETRAKGRRSRRWRDADGRSLVSFHRIAGLGHGTPVTRGKGGGYALRSEPFMLDAGFSSTLELAREWGVLRPKRQ</sequence>
<accession>A0A7W6GK29</accession>